<comment type="caution">
    <text evidence="6">The sequence shown here is derived from an EMBL/GenBank/DDBJ whole genome shotgun (WGS) entry which is preliminary data.</text>
</comment>
<dbReference type="InterPro" id="IPR001647">
    <property type="entry name" value="HTH_TetR"/>
</dbReference>
<dbReference type="Proteomes" id="UP000601108">
    <property type="component" value="Unassembled WGS sequence"/>
</dbReference>
<keyword evidence="3" id="KW-0804">Transcription</keyword>
<evidence type="ECO:0000256" key="2">
    <source>
        <dbReference type="ARBA" id="ARBA00023125"/>
    </source>
</evidence>
<feature type="DNA-binding region" description="H-T-H motif" evidence="4">
    <location>
        <begin position="27"/>
        <end position="46"/>
    </location>
</feature>
<proteinExistence type="predicted"/>
<dbReference type="Gene3D" id="1.10.357.10">
    <property type="entry name" value="Tetracycline Repressor, domain 2"/>
    <property type="match status" value="1"/>
</dbReference>
<dbReference type="PRINTS" id="PR00455">
    <property type="entry name" value="HTHTETR"/>
</dbReference>
<evidence type="ECO:0000256" key="4">
    <source>
        <dbReference type="PROSITE-ProRule" id="PRU00335"/>
    </source>
</evidence>
<dbReference type="SUPFAM" id="SSF46689">
    <property type="entry name" value="Homeodomain-like"/>
    <property type="match status" value="1"/>
</dbReference>
<dbReference type="InterPro" id="IPR036271">
    <property type="entry name" value="Tet_transcr_reg_TetR-rel_C_sf"/>
</dbReference>
<dbReference type="InterPro" id="IPR011075">
    <property type="entry name" value="TetR_C"/>
</dbReference>
<dbReference type="Pfam" id="PF16925">
    <property type="entry name" value="TetR_C_13"/>
    <property type="match status" value="1"/>
</dbReference>
<accession>A0A918JUG2</accession>
<dbReference type="PROSITE" id="PS50977">
    <property type="entry name" value="HTH_TETR_2"/>
    <property type="match status" value="1"/>
</dbReference>
<evidence type="ECO:0000256" key="1">
    <source>
        <dbReference type="ARBA" id="ARBA00023015"/>
    </source>
</evidence>
<dbReference type="PANTHER" id="PTHR47506:SF1">
    <property type="entry name" value="HTH-TYPE TRANSCRIPTIONAL REGULATOR YJDC"/>
    <property type="match status" value="1"/>
</dbReference>
<evidence type="ECO:0000259" key="5">
    <source>
        <dbReference type="PROSITE" id="PS50977"/>
    </source>
</evidence>
<dbReference type="EMBL" id="BMWS01000010">
    <property type="protein sequence ID" value="GGX16719.1"/>
    <property type="molecule type" value="Genomic_DNA"/>
</dbReference>
<evidence type="ECO:0000256" key="3">
    <source>
        <dbReference type="ARBA" id="ARBA00023163"/>
    </source>
</evidence>
<keyword evidence="7" id="KW-1185">Reference proteome</keyword>
<feature type="domain" description="HTH tetR-type" evidence="5">
    <location>
        <begin position="4"/>
        <end position="64"/>
    </location>
</feature>
<dbReference type="PANTHER" id="PTHR47506">
    <property type="entry name" value="TRANSCRIPTIONAL REGULATORY PROTEIN"/>
    <property type="match status" value="1"/>
</dbReference>
<gene>
    <name evidence="6" type="ORF">GCM10007384_17770</name>
</gene>
<dbReference type="SUPFAM" id="SSF48498">
    <property type="entry name" value="Tetracyclin repressor-like, C-terminal domain"/>
    <property type="match status" value="1"/>
</dbReference>
<sequence>MKHSLVRQNIIETASDLFYRKGYNLTGINEIIKETGIAKATLYNHFSSKEEICLAYLTHRNDTFIKDIKIFVYNAPKGKDQLYALFHFLIVFFNKKDFNGCWCLNTIAEIPSENQKIRKKIQDQKEAFISFIKKLLEDNYNQNEDSKNEELARKIYLIYESSIAESKLHQKIWPIQSGLSLCKNILN</sequence>
<dbReference type="Pfam" id="PF00440">
    <property type="entry name" value="TetR_N"/>
    <property type="match status" value="1"/>
</dbReference>
<dbReference type="GO" id="GO:0003677">
    <property type="term" value="F:DNA binding"/>
    <property type="evidence" value="ECO:0007669"/>
    <property type="project" value="UniProtKB-UniRule"/>
</dbReference>
<dbReference type="InterPro" id="IPR009057">
    <property type="entry name" value="Homeodomain-like_sf"/>
</dbReference>
<name>A0A918JUG2_9FLAO</name>
<reference evidence="6 7" key="1">
    <citation type="journal article" date="2014" name="Int. J. Syst. Evol. Microbiol.">
        <title>Complete genome sequence of Corynebacterium casei LMG S-19264T (=DSM 44701T), isolated from a smear-ripened cheese.</title>
        <authorList>
            <consortium name="US DOE Joint Genome Institute (JGI-PGF)"/>
            <person name="Walter F."/>
            <person name="Albersmeier A."/>
            <person name="Kalinowski J."/>
            <person name="Ruckert C."/>
        </authorList>
    </citation>
    <scope>NUCLEOTIDE SEQUENCE [LARGE SCALE GENOMIC DNA]</scope>
    <source>
        <strain evidence="6 7">KCTC 12285</strain>
    </source>
</reference>
<keyword evidence="1" id="KW-0805">Transcription regulation</keyword>
<dbReference type="AlphaFoldDB" id="A0A918JUG2"/>
<protein>
    <submittedName>
        <fullName evidence="6">TetR family transcriptional regulator</fullName>
    </submittedName>
</protein>
<organism evidence="6 7">
    <name type="scientific">Aquimarina muelleri</name>
    <dbReference type="NCBI Taxonomy" id="279356"/>
    <lineage>
        <taxon>Bacteria</taxon>
        <taxon>Pseudomonadati</taxon>
        <taxon>Bacteroidota</taxon>
        <taxon>Flavobacteriia</taxon>
        <taxon>Flavobacteriales</taxon>
        <taxon>Flavobacteriaceae</taxon>
        <taxon>Aquimarina</taxon>
    </lineage>
</organism>
<dbReference type="RefSeq" id="WP_035087577.1">
    <property type="nucleotide sequence ID" value="NZ_BMWS01000010.1"/>
</dbReference>
<evidence type="ECO:0000313" key="7">
    <source>
        <dbReference type="Proteomes" id="UP000601108"/>
    </source>
</evidence>
<keyword evidence="2 4" id="KW-0238">DNA-binding</keyword>
<evidence type="ECO:0000313" key="6">
    <source>
        <dbReference type="EMBL" id="GGX16719.1"/>
    </source>
</evidence>